<evidence type="ECO:0000313" key="4">
    <source>
        <dbReference type="Proteomes" id="UP001310558"/>
    </source>
</evidence>
<dbReference type="EMBL" id="RWHU01000001">
    <property type="protein sequence ID" value="RSK70672.1"/>
    <property type="molecule type" value="Genomic_DNA"/>
</dbReference>
<reference evidence="1 4" key="2">
    <citation type="submission" date="2022-06" db="EMBL/GenBank/DDBJ databases">
        <title>Whole Genome analysis of Bacterial isolates collected during year 2020 from Guwahati, Assam, India.</title>
        <authorList>
            <person name="Mendem S.K."/>
            <person name="Rakshit O."/>
            <person name="Murugesan D."/>
            <person name="Saikia K."/>
            <person name="Shome R."/>
            <person name="Raisen C."/>
            <person name="Holmes M.A."/>
            <person name="Shome B.R."/>
        </authorList>
    </citation>
    <scope>NUCLEOTIDE SEQUENCE [LARGE SCALE GENOMIC DNA]</scope>
    <source>
        <strain evidence="1 4">Sil NS 53</strain>
    </source>
</reference>
<dbReference type="RefSeq" id="WP_119937696.1">
    <property type="nucleotide sequence ID" value="NZ_CAMLPR010000027.1"/>
</dbReference>
<proteinExistence type="predicted"/>
<gene>
    <name evidence="2" type="ORF">EJE24_02570</name>
    <name evidence="1" type="ORF">NGC28_01580</name>
</gene>
<evidence type="ECO:0000313" key="1">
    <source>
        <dbReference type="EMBL" id="MEB7541137.1"/>
    </source>
</evidence>
<organism evidence="2 3">
    <name type="scientific">Enterobacter huaxiensis</name>
    <dbReference type="NCBI Taxonomy" id="2494702"/>
    <lineage>
        <taxon>Bacteria</taxon>
        <taxon>Pseudomonadati</taxon>
        <taxon>Pseudomonadota</taxon>
        <taxon>Gammaproteobacteria</taxon>
        <taxon>Enterobacterales</taxon>
        <taxon>Enterobacteriaceae</taxon>
        <taxon>Enterobacter</taxon>
    </lineage>
</organism>
<dbReference type="OrthoDB" id="6631691at2"/>
<dbReference type="EMBL" id="JAMWJU010000001">
    <property type="protein sequence ID" value="MEB7541137.1"/>
    <property type="molecule type" value="Genomic_DNA"/>
</dbReference>
<keyword evidence="4" id="KW-1185">Reference proteome</keyword>
<dbReference type="Proteomes" id="UP001310558">
    <property type="component" value="Unassembled WGS sequence"/>
</dbReference>
<sequence length="116" mass="12920">MKIILIYLFNGAKYKAGKYQMASTLANTFCKFVKQFSFTVITVSSGAALPDIKHQGIALLFNTIEGIPSMSASLRYHRMVLYENLTTGYYLAHSSKGALKLLISFRLSLSKPQSIM</sequence>
<dbReference type="AlphaFoldDB" id="A0A428LZ52"/>
<comment type="caution">
    <text evidence="2">The sequence shown here is derived from an EMBL/GenBank/DDBJ whole genome shotgun (WGS) entry which is preliminary data.</text>
</comment>
<evidence type="ECO:0000313" key="3">
    <source>
        <dbReference type="Proteomes" id="UP000276389"/>
    </source>
</evidence>
<dbReference type="Proteomes" id="UP000276389">
    <property type="component" value="Unassembled WGS sequence"/>
</dbReference>
<evidence type="ECO:0000313" key="2">
    <source>
        <dbReference type="EMBL" id="RSK70672.1"/>
    </source>
</evidence>
<name>A0A428LZ52_9ENTR</name>
<reference evidence="2 3" key="1">
    <citation type="submission" date="2018-12" db="EMBL/GenBank/DDBJ databases">
        <title>The Genome Submission of two Enterobacter spp. strains.</title>
        <authorList>
            <person name="Wu W."/>
            <person name="Wei L."/>
            <person name="Feng Y."/>
            <person name="Zong Z."/>
        </authorList>
    </citation>
    <scope>NUCLEOTIDE SEQUENCE [LARGE SCALE GENOMIC DNA]</scope>
    <source>
        <strain evidence="2 3">WCHEHu045002</strain>
    </source>
</reference>
<protein>
    <submittedName>
        <fullName evidence="2">Uncharacterized protein</fullName>
    </submittedName>
</protein>
<accession>A0A428LZ52</accession>